<dbReference type="InterPro" id="IPR036390">
    <property type="entry name" value="WH_DNA-bd_sf"/>
</dbReference>
<sequence>MVLSDIRAYCAEAGQVSLQQLANRFDTDPEAIRGMVDVLVQKGMLRCLTETPEGGCGKGCCGCAKSCAPLAGMNDAVYQWVGRQRRPLH</sequence>
<gene>
    <name evidence="3" type="ORF">EV657_102259</name>
    <name evidence="2" type="ORF">JMJ92_05720</name>
</gene>
<feature type="domain" description="Transcriptional regulator HTH-type FeoC" evidence="1">
    <location>
        <begin position="2"/>
        <end position="66"/>
    </location>
</feature>
<dbReference type="InterPro" id="IPR015102">
    <property type="entry name" value="Tscrpt_reg_HTH_FeoC"/>
</dbReference>
<dbReference type="Proteomes" id="UP000635853">
    <property type="component" value="Unassembled WGS sequence"/>
</dbReference>
<dbReference type="EMBL" id="SOEB01000002">
    <property type="protein sequence ID" value="TDX33382.1"/>
    <property type="molecule type" value="Genomic_DNA"/>
</dbReference>
<reference evidence="2" key="3">
    <citation type="submission" date="2021-01" db="EMBL/GenBank/DDBJ databases">
        <authorList>
            <person name="Guzman M.S."/>
        </authorList>
    </citation>
    <scope>NUCLEOTIDE SEQUENCE</scope>
    <source>
        <strain evidence="2">AB19</strain>
    </source>
</reference>
<evidence type="ECO:0000313" key="3">
    <source>
        <dbReference type="EMBL" id="TDX33382.1"/>
    </source>
</evidence>
<dbReference type="SUPFAM" id="SSF46785">
    <property type="entry name" value="Winged helix' DNA-binding domain"/>
    <property type="match status" value="1"/>
</dbReference>
<dbReference type="EMBL" id="JAESIL010000017">
    <property type="protein sequence ID" value="MBL3577659.1"/>
    <property type="molecule type" value="Genomic_DNA"/>
</dbReference>
<organism evidence="3 4">
    <name type="scientific">Rhodovulum visakhapatnamense</name>
    <dbReference type="NCBI Taxonomy" id="364297"/>
    <lineage>
        <taxon>Bacteria</taxon>
        <taxon>Pseudomonadati</taxon>
        <taxon>Pseudomonadota</taxon>
        <taxon>Alphaproteobacteria</taxon>
        <taxon>Rhodobacterales</taxon>
        <taxon>Paracoccaceae</taxon>
        <taxon>Rhodovulum</taxon>
    </lineage>
</organism>
<dbReference type="Proteomes" id="UP000295484">
    <property type="component" value="Unassembled WGS sequence"/>
</dbReference>
<dbReference type="AlphaFoldDB" id="A0A4V3GV94"/>
<dbReference type="Gene3D" id="1.10.10.10">
    <property type="entry name" value="Winged helix-like DNA-binding domain superfamily/Winged helix DNA-binding domain"/>
    <property type="match status" value="1"/>
</dbReference>
<evidence type="ECO:0000313" key="2">
    <source>
        <dbReference type="EMBL" id="MBL3577659.1"/>
    </source>
</evidence>
<proteinExistence type="predicted"/>
<reference evidence="3 4" key="1">
    <citation type="submission" date="2019-03" db="EMBL/GenBank/DDBJ databases">
        <title>Genomic Encyclopedia of Type Strains, Phase IV (KMG-IV): sequencing the most valuable type-strain genomes for metagenomic binning, comparative biology and taxonomic classification.</title>
        <authorList>
            <person name="Goeker M."/>
        </authorList>
    </citation>
    <scope>NUCLEOTIDE SEQUENCE [LARGE SCALE GENOMIC DNA]</scope>
    <source>
        <strain evidence="3 4">JA181</strain>
    </source>
</reference>
<evidence type="ECO:0000259" key="1">
    <source>
        <dbReference type="Pfam" id="PF09012"/>
    </source>
</evidence>
<accession>A0A4V3GV94</accession>
<dbReference type="RefSeq" id="WP_075784263.1">
    <property type="nucleotide sequence ID" value="NZ_JAESIL010000017.1"/>
</dbReference>
<dbReference type="Pfam" id="PF09012">
    <property type="entry name" value="FeoC"/>
    <property type="match status" value="1"/>
</dbReference>
<comment type="caution">
    <text evidence="3">The sequence shown here is derived from an EMBL/GenBank/DDBJ whole genome shotgun (WGS) entry which is preliminary data.</text>
</comment>
<evidence type="ECO:0000313" key="4">
    <source>
        <dbReference type="Proteomes" id="UP000295484"/>
    </source>
</evidence>
<name>A0A4V3GV94_9RHOB</name>
<protein>
    <submittedName>
        <fullName evidence="3">FeoC-like transcriptional regulator</fullName>
    </submittedName>
</protein>
<keyword evidence="5" id="KW-1185">Reference proteome</keyword>
<dbReference type="InterPro" id="IPR036388">
    <property type="entry name" value="WH-like_DNA-bd_sf"/>
</dbReference>
<evidence type="ECO:0000313" key="5">
    <source>
        <dbReference type="Proteomes" id="UP000635853"/>
    </source>
</evidence>
<reference evidence="5" key="2">
    <citation type="submission" date="2021-01" db="EMBL/GenBank/DDBJ databases">
        <title>Draft genomes of Rhodovulum sulfidophilum.</title>
        <authorList>
            <person name="Guzman M.S."/>
        </authorList>
    </citation>
    <scope>NUCLEOTIDE SEQUENCE [LARGE SCALE GENOMIC DNA]</scope>
    <source>
        <strain evidence="5">AB19</strain>
    </source>
</reference>